<dbReference type="GO" id="GO:0051959">
    <property type="term" value="F:dynein light intermediate chain binding"/>
    <property type="evidence" value="ECO:0007669"/>
    <property type="project" value="InterPro"/>
</dbReference>
<dbReference type="Pfam" id="PF17852">
    <property type="entry name" value="Dynein_AAA_lid"/>
    <property type="match status" value="1"/>
</dbReference>
<dbReference type="Pfam" id="PF03028">
    <property type="entry name" value="Dynein_heavy"/>
    <property type="match status" value="1"/>
</dbReference>
<dbReference type="InterPro" id="IPR035706">
    <property type="entry name" value="AAA_9"/>
</dbReference>
<dbReference type="PANTHER" id="PTHR22878">
    <property type="entry name" value="DYNEIN HEAVY CHAIN 6, AXONEMAL-LIKE-RELATED"/>
    <property type="match status" value="1"/>
</dbReference>
<feature type="domain" description="Dynein heavy chain AAA module D4" evidence="20">
    <location>
        <begin position="1650"/>
        <end position="1909"/>
    </location>
</feature>
<evidence type="ECO:0000256" key="9">
    <source>
        <dbReference type="ARBA" id="ARBA00023054"/>
    </source>
</evidence>
<feature type="domain" description="Dynein heavy chain region D6 P-loop" evidence="16">
    <location>
        <begin position="2654"/>
        <end position="2760"/>
    </location>
</feature>
<dbReference type="GO" id="GO:0045505">
    <property type="term" value="F:dynein intermediate chain binding"/>
    <property type="evidence" value="ECO:0007669"/>
    <property type="project" value="InterPro"/>
</dbReference>
<dbReference type="FunFam" id="3.10.490.20:FF:000009">
    <property type="entry name" value="Dynein heavy chain 4"/>
    <property type="match status" value="1"/>
</dbReference>
<dbReference type="Gene3D" id="3.40.50.300">
    <property type="entry name" value="P-loop containing nucleotide triphosphate hydrolases"/>
    <property type="match status" value="5"/>
</dbReference>
<dbReference type="InterPro" id="IPR043160">
    <property type="entry name" value="Dynein_C_barrel"/>
</dbReference>
<dbReference type="GO" id="GO:0007018">
    <property type="term" value="P:microtubule-based movement"/>
    <property type="evidence" value="ECO:0007669"/>
    <property type="project" value="InterPro"/>
</dbReference>
<dbReference type="FunFam" id="3.40.50.300:FF:000063">
    <property type="entry name" value="dynein heavy chain 6, axonemal"/>
    <property type="match status" value="1"/>
</dbReference>
<evidence type="ECO:0000256" key="15">
    <source>
        <dbReference type="SAM" id="MobiDB-lite"/>
    </source>
</evidence>
<dbReference type="GO" id="GO:0016787">
    <property type="term" value="F:hydrolase activity"/>
    <property type="evidence" value="ECO:0007669"/>
    <property type="project" value="UniProtKB-KW"/>
</dbReference>
<evidence type="ECO:0000256" key="10">
    <source>
        <dbReference type="ARBA" id="ARBA00023069"/>
    </source>
</evidence>
<keyword evidence="11" id="KW-0505">Motor protein</keyword>
<keyword evidence="8" id="KW-0243">Dynein</keyword>
<dbReference type="Pfam" id="PF22597">
    <property type="entry name" value="DYN_lid"/>
    <property type="match status" value="1"/>
</dbReference>
<feature type="domain" description="Dynein heavy chain C-terminal" evidence="24">
    <location>
        <begin position="3091"/>
        <end position="3268"/>
    </location>
</feature>
<dbReference type="Gene3D" id="1.10.8.720">
    <property type="entry name" value="Region D6 of dynein motor"/>
    <property type="match status" value="1"/>
</dbReference>
<dbReference type="InterPro" id="IPR043157">
    <property type="entry name" value="Dynein_AAA1S"/>
</dbReference>
<dbReference type="InterPro" id="IPR042222">
    <property type="entry name" value="Dynein_2_N"/>
</dbReference>
<evidence type="ECO:0000256" key="14">
    <source>
        <dbReference type="SAM" id="Coils"/>
    </source>
</evidence>
<feature type="coiled-coil region" evidence="14">
    <location>
        <begin position="2128"/>
        <end position="2225"/>
    </location>
</feature>
<evidence type="ECO:0000256" key="13">
    <source>
        <dbReference type="ARBA" id="ARBA00023273"/>
    </source>
</evidence>
<evidence type="ECO:0000256" key="8">
    <source>
        <dbReference type="ARBA" id="ARBA00023017"/>
    </source>
</evidence>
<keyword evidence="5" id="KW-0493">Microtubule</keyword>
<dbReference type="InterPro" id="IPR013602">
    <property type="entry name" value="Dynein_heavy_linker"/>
</dbReference>
<dbReference type="Pfam" id="PF12775">
    <property type="entry name" value="AAA_7"/>
    <property type="match status" value="1"/>
</dbReference>
<dbReference type="InParanoid" id="A0A0V0QHI1"/>
<dbReference type="InterPro" id="IPR054354">
    <property type="entry name" value="DYNC2H1-like_lid"/>
</dbReference>
<feature type="domain" description="Dynein heavy chain AAA lid" evidence="23">
    <location>
        <begin position="2799"/>
        <end position="2948"/>
    </location>
</feature>
<dbReference type="Pfam" id="PF18199">
    <property type="entry name" value="Dynein_C"/>
    <property type="match status" value="1"/>
</dbReference>
<keyword evidence="9 14" id="KW-0175">Coiled coil</keyword>
<dbReference type="Gene3D" id="1.20.140.100">
    <property type="entry name" value="Dynein heavy chain, N-terminal domain 2"/>
    <property type="match status" value="1"/>
</dbReference>
<gene>
    <name evidence="26" type="ORF">PPERSA_01407</name>
</gene>
<feature type="domain" description="Dynein heavy chain coiled coil stalk" evidence="19">
    <location>
        <begin position="1923"/>
        <end position="2261"/>
    </location>
</feature>
<dbReference type="InterPro" id="IPR042228">
    <property type="entry name" value="Dynein_linker_3"/>
</dbReference>
<keyword evidence="13" id="KW-0966">Cell projection</keyword>
<dbReference type="Gene3D" id="1.10.8.710">
    <property type="match status" value="1"/>
</dbReference>
<evidence type="ECO:0000259" key="24">
    <source>
        <dbReference type="Pfam" id="PF18199"/>
    </source>
</evidence>
<dbReference type="GO" id="GO:0008569">
    <property type="term" value="F:minus-end-directed microtubule motor activity"/>
    <property type="evidence" value="ECO:0007669"/>
    <property type="project" value="InterPro"/>
</dbReference>
<evidence type="ECO:0000259" key="16">
    <source>
        <dbReference type="Pfam" id="PF03028"/>
    </source>
</evidence>
<dbReference type="GO" id="GO:0005874">
    <property type="term" value="C:microtubule"/>
    <property type="evidence" value="ECO:0007669"/>
    <property type="project" value="UniProtKB-KW"/>
</dbReference>
<evidence type="ECO:0000259" key="25">
    <source>
        <dbReference type="Pfam" id="PF22597"/>
    </source>
</evidence>
<keyword evidence="26" id="KW-0378">Hydrolase</keyword>
<dbReference type="InterPro" id="IPR004273">
    <property type="entry name" value="Dynein_heavy_D6_P-loop"/>
</dbReference>
<evidence type="ECO:0000259" key="23">
    <source>
        <dbReference type="Pfam" id="PF18198"/>
    </source>
</evidence>
<dbReference type="Pfam" id="PF18198">
    <property type="entry name" value="AAA_lid_11"/>
    <property type="match status" value="1"/>
</dbReference>
<feature type="region of interest" description="Disordered" evidence="15">
    <location>
        <begin position="1599"/>
        <end position="1618"/>
    </location>
</feature>
<dbReference type="InterPro" id="IPR041466">
    <property type="entry name" value="Dynein_AAA5_ext"/>
</dbReference>
<dbReference type="GO" id="GO:0005929">
    <property type="term" value="C:cilium"/>
    <property type="evidence" value="ECO:0007669"/>
    <property type="project" value="UniProtKB-SubCell"/>
</dbReference>
<dbReference type="GO" id="GO:0030286">
    <property type="term" value="C:dynein complex"/>
    <property type="evidence" value="ECO:0007669"/>
    <property type="project" value="UniProtKB-KW"/>
</dbReference>
<comment type="caution">
    <text evidence="26">The sequence shown here is derived from an EMBL/GenBank/DDBJ whole genome shotgun (WGS) entry which is preliminary data.</text>
</comment>
<keyword evidence="12" id="KW-0206">Cytoskeleton</keyword>
<keyword evidence="10" id="KW-0969">Cilium</keyword>
<evidence type="ECO:0000259" key="17">
    <source>
        <dbReference type="Pfam" id="PF08393"/>
    </source>
</evidence>
<dbReference type="Gene3D" id="1.20.920.20">
    <property type="match status" value="1"/>
</dbReference>
<feature type="compositionally biased region" description="Basic and acidic residues" evidence="15">
    <location>
        <begin position="1599"/>
        <end position="1615"/>
    </location>
</feature>
<dbReference type="EMBL" id="LDAU01000170">
    <property type="protein sequence ID" value="KRX01504.1"/>
    <property type="molecule type" value="Genomic_DNA"/>
</dbReference>
<evidence type="ECO:0000256" key="12">
    <source>
        <dbReference type="ARBA" id="ARBA00023212"/>
    </source>
</evidence>
<evidence type="ECO:0000259" key="21">
    <source>
        <dbReference type="Pfam" id="PF12781"/>
    </source>
</evidence>
<dbReference type="Pfam" id="PF12774">
    <property type="entry name" value="AAA_6"/>
    <property type="match status" value="1"/>
</dbReference>
<evidence type="ECO:0000256" key="2">
    <source>
        <dbReference type="ARBA" id="ARBA00004245"/>
    </source>
</evidence>
<dbReference type="Gene3D" id="1.20.920.30">
    <property type="match status" value="1"/>
</dbReference>
<keyword evidence="6" id="KW-0547">Nucleotide-binding</keyword>
<evidence type="ECO:0000259" key="20">
    <source>
        <dbReference type="Pfam" id="PF12780"/>
    </source>
</evidence>
<dbReference type="InterPro" id="IPR041228">
    <property type="entry name" value="Dynein_C"/>
</dbReference>
<dbReference type="FunFam" id="1.10.8.710:FF:000001">
    <property type="entry name" value="Dynein axonemal heavy chain 2"/>
    <property type="match status" value="1"/>
</dbReference>
<dbReference type="InterPro" id="IPR024743">
    <property type="entry name" value="Dynein_HC_stalk"/>
</dbReference>
<protein>
    <submittedName>
        <fullName evidence="26">p-loop containing nucleoside triphosphate hydrolase</fullName>
    </submittedName>
</protein>
<dbReference type="InterPro" id="IPR027417">
    <property type="entry name" value="P-loop_NTPase"/>
</dbReference>
<dbReference type="SUPFAM" id="SSF52540">
    <property type="entry name" value="P-loop containing nucleoside triphosphate hydrolases"/>
    <property type="match status" value="3"/>
</dbReference>
<dbReference type="Gene3D" id="6.10.140.1060">
    <property type="match status" value="1"/>
</dbReference>
<dbReference type="FunFam" id="1.20.920.20:FF:000001">
    <property type="entry name" value="dynein heavy chain 2, axonemal"/>
    <property type="match status" value="1"/>
</dbReference>
<dbReference type="FunFam" id="1.20.920.30:FF:000002">
    <property type="entry name" value="Dynein axonemal heavy chain 3"/>
    <property type="match status" value="1"/>
</dbReference>
<accession>A0A0V0QHI1</accession>
<evidence type="ECO:0000256" key="5">
    <source>
        <dbReference type="ARBA" id="ARBA00022701"/>
    </source>
</evidence>
<feature type="domain" description="Dynein heavy chain ATP-binding dynein motor region" evidence="21">
    <location>
        <begin position="2285"/>
        <end position="2505"/>
    </location>
</feature>
<comment type="subcellular location">
    <subcellularLocation>
        <location evidence="1">Cell projection</location>
        <location evidence="1">Cilium</location>
    </subcellularLocation>
    <subcellularLocation>
        <location evidence="2">Cytoplasm</location>
        <location evidence="2">Cytoskeleton</location>
    </subcellularLocation>
</comment>
<dbReference type="Gene3D" id="3.10.490.20">
    <property type="match status" value="1"/>
</dbReference>
<dbReference type="OrthoDB" id="447173at2759"/>
<evidence type="ECO:0000256" key="7">
    <source>
        <dbReference type="ARBA" id="ARBA00022840"/>
    </source>
</evidence>
<dbReference type="Pfam" id="PF12780">
    <property type="entry name" value="AAA_8"/>
    <property type="match status" value="1"/>
</dbReference>
<keyword evidence="7" id="KW-0067">ATP-binding</keyword>
<dbReference type="InterPro" id="IPR035699">
    <property type="entry name" value="AAA_6"/>
</dbReference>
<dbReference type="InterPro" id="IPR041658">
    <property type="entry name" value="AAA_lid_11"/>
</dbReference>
<dbReference type="Pfam" id="PF12781">
    <property type="entry name" value="AAA_9"/>
    <property type="match status" value="1"/>
</dbReference>
<keyword evidence="4" id="KW-0963">Cytoplasm</keyword>
<feature type="region of interest" description="Disordered" evidence="15">
    <location>
        <begin position="3004"/>
        <end position="3054"/>
    </location>
</feature>
<dbReference type="Pfam" id="PF12777">
    <property type="entry name" value="MT"/>
    <property type="match status" value="1"/>
</dbReference>
<evidence type="ECO:0000313" key="26">
    <source>
        <dbReference type="EMBL" id="KRX01504.1"/>
    </source>
</evidence>
<comment type="similarity">
    <text evidence="3">Belongs to the dynein heavy chain family.</text>
</comment>
<dbReference type="Proteomes" id="UP000054937">
    <property type="component" value="Unassembled WGS sequence"/>
</dbReference>
<dbReference type="Gene3D" id="1.20.1270.280">
    <property type="match status" value="1"/>
</dbReference>
<evidence type="ECO:0000256" key="1">
    <source>
        <dbReference type="ARBA" id="ARBA00004138"/>
    </source>
</evidence>
<proteinExistence type="inferred from homology"/>
<evidence type="ECO:0000259" key="22">
    <source>
        <dbReference type="Pfam" id="PF17852"/>
    </source>
</evidence>
<dbReference type="InterPro" id="IPR024317">
    <property type="entry name" value="Dynein_heavy_chain_D4_dom"/>
</dbReference>
<dbReference type="Gene3D" id="3.20.180.20">
    <property type="entry name" value="Dynein heavy chain, N-terminal domain 2"/>
    <property type="match status" value="1"/>
</dbReference>
<dbReference type="InterPro" id="IPR042219">
    <property type="entry name" value="AAA_lid_11_sf"/>
</dbReference>
<keyword evidence="27" id="KW-1185">Reference proteome</keyword>
<evidence type="ECO:0000256" key="11">
    <source>
        <dbReference type="ARBA" id="ARBA00023175"/>
    </source>
</evidence>
<feature type="domain" description="Dynein 2 heavy chain 1 cytoplasmic ATPase lid" evidence="25">
    <location>
        <begin position="1468"/>
        <end position="1546"/>
    </location>
</feature>
<evidence type="ECO:0000259" key="19">
    <source>
        <dbReference type="Pfam" id="PF12777"/>
    </source>
</evidence>
<dbReference type="GO" id="GO:0005524">
    <property type="term" value="F:ATP binding"/>
    <property type="evidence" value="ECO:0007669"/>
    <property type="project" value="UniProtKB-KW"/>
</dbReference>
<feature type="coiled-coil region" evidence="14">
    <location>
        <begin position="147"/>
        <end position="196"/>
    </location>
</feature>
<feature type="domain" description="Dynein heavy chain hydrolytic ATP-binding dynein motor region" evidence="18">
    <location>
        <begin position="643"/>
        <end position="970"/>
    </location>
</feature>
<evidence type="ECO:0000313" key="27">
    <source>
        <dbReference type="Proteomes" id="UP000054937"/>
    </source>
</evidence>
<dbReference type="InterPro" id="IPR026983">
    <property type="entry name" value="DHC"/>
</dbReference>
<feature type="domain" description="Dynein heavy chain linker" evidence="17">
    <location>
        <begin position="323"/>
        <end position="510"/>
    </location>
</feature>
<feature type="compositionally biased region" description="Low complexity" evidence="15">
    <location>
        <begin position="3020"/>
        <end position="3050"/>
    </location>
</feature>
<name>A0A0V0QHI1_PSEPJ</name>
<evidence type="ECO:0000256" key="3">
    <source>
        <dbReference type="ARBA" id="ARBA00008887"/>
    </source>
</evidence>
<organism evidence="26 27">
    <name type="scientific">Pseudocohnilembus persalinus</name>
    <name type="common">Ciliate</name>
    <dbReference type="NCBI Taxonomy" id="266149"/>
    <lineage>
        <taxon>Eukaryota</taxon>
        <taxon>Sar</taxon>
        <taxon>Alveolata</taxon>
        <taxon>Ciliophora</taxon>
        <taxon>Intramacronucleata</taxon>
        <taxon>Oligohymenophorea</taxon>
        <taxon>Scuticociliatia</taxon>
        <taxon>Philasterida</taxon>
        <taxon>Pseudocohnilembidae</taxon>
        <taxon>Pseudocohnilembus</taxon>
    </lineage>
</organism>
<sequence length="3271" mass="381485">MQAQIQSLDIPLKLFQQHINYQQLDYDTMDADNFEKALEQYRKDDEILSSIKQQEPMAQKSIQKMQSALPNITFERAQKFSDEVLNHYRKISFNPQNLQEFVQFLDNFKQIEDAMDNLLLNSSSIQSLLFLCQQQRIMISEYQKTEISKCQNQMSNLKKRIDEIMVNQENNMEKFRRELEKIIPQMELKAKEVEEKLQQSAVGRKNSDVNQIVKILQELSGEIQSIAKEKQDIKIFEETLQVGDISDLDKLDSLINRFQLMENEVAVDFKREVERFQYMHKSLISLQDQHLSPKQWQQIGKIVLQNKTEKELLDLNIKDTSSLFKKFDEILENQKNWIYLEPILSTHYAQKNLINESKLFLQCDFFWKKLTKAIKENPMGKKWVEDYKGQQNLQQIKQSNHQFELVKRSLDDFLEKKKESFKRFFFLSNEELLMILSQVQNLSQIQPHLRKVFENVASLDIDVKENVNSVISSEGEVLPLKNCFPKGEIEDWLIILEDCIQTQLRQLSQRAYNRYDQEETEHTKWVLEYPSQIVQVIDAIWWTKITEELLSANNLQELFQWYEAICIQIDDIIELLNDNLKILQRKTLVALITQEVHYRDIVSQLIINKSESVQDFLWQKQIRFYNPKGEDIKAEQINTQLEYGYEYIGASSRLVITPLTDRCWITMTSALHIKLGASPLGPAGTGKSESIKDLAKQLGRFCVVFNCSNQITAKIMGKLFMGLCYTGSWTCLDEFNRINIEVLSVIAQQILTIRQANLRDSQNMFFSGKYITFNNNIGIFITLNPNYIGRTELPDNLKTLFRPVAMMIPEYSLICEIMLFAEGFGQASDLSKKISKLYKLCTEQLSQQEHYDFGMRAVKQVLVLAGSMKRQKGRQFSESQILIKAFRSTNLPKFLKHDIPLFNAILSDLFPGEQFPDIKNQELSDSIEEQIELQKFKNSSNFVERCLQLHEGLQVRHGFMLVGPSMSGKSTIRQIVKDSLNALKMKNSSNMGVISQTINPKAISIDELYGIQDPITNVFNDGLASQIFRNFSLQTDPTMEQWIIFDGPVDSIWAENMNTVLDESTTLCLSNGERIKLQENLKVLFEVLNLNNASLSTVSRCGIIYIDNNIISYENILERKINKALEKIKNQDVQFFLQETVLQVTSKYVQFILEHTNPTVPIHGAVIIQQLCQFLKVVIENDENILEMESNDQYGYWKKSLEKLLIYCYYWAISTTLPNNQIPFLEKFLFDAFIQEPVKGQLHNFYLCINDMGSEFVKWGLLLDTFKYNPDQRYQEIFISTQETVCYSWFLKKFLVLNQPILLTVKNTIREIKKEKSHLSIQLSFSPQTNSNDTQQEIELNLESNRKKGKQFLAPPPGQTLLIFIDDLNLPQSDAFGSQQVLELLRFFLEHQGFYDKSTKQFKKVENTCCCGTIVQNQKQVSPKTLRHFTQMAISSISDDSLLLIFSSIVKGFLNTNNFKQEIKEFGEKGKIVQSTLQIYENIQLKLLPVPSKPHYTFSLRDVSNVFRGILRATQNTIQDIEQFTRLWTFEIICTFYDRLISKEDRDWFQIMILDILSQNFRMDFMLENIFGSDGQQLVGIKQKYPIMFANFLNQSKENQNDKQKEKEKGQEKLNENQVQNQNEKEYLEIENFPLLIEVINKTVQETGIKMSLFLQIIEIIVKTCRVISQDKGHQLLVGINGCGKKSISKIASKLLKQKFITVIETQSQKVFREQILEVMKYAGLEQKHITYYVEDNGNIDTNFFEDINSLLHTGEIPNTLNKEELQIIQNTLQDENIDILQNQQKNSVREKFSKNVLQYLHIILGFSPIGPDLRQNLRKYRNFVNQTTIKWIQPWPEEALLSISKSFFDENLMFEGIDQKIKMQICNFSVEIHKSAIEKSKEYERMWKRKIYITPRNYIQFLKTYISLLDIKQKEIGELKDKLSKGVNKIQHAKTMIIELQEKMTNLQPLLIQKTAETEQLIKKLRVDKDQASIQQKIVEEEERIVNDKKLFIEEKAEEAQKILAEAKPQLKIAQESLNTLNRNDISEIKSIPSPHPLVKFTMECVAILLEEGTSWDSIKRFISDSHFLQRLKQMNSVKSISSVKPQTLQTLKDKIAKNSEFKPKSIKNISLASKSICEWVLAVMNVVEVYNQIQEKKENVNDLKKELLKTQEQLQKKREEMEFQVQKVKTLENEFQDSQQQKQQLNEDIQKTQKRLTQASSLLDGLADEQVRWQEQVESIEKKIQLLPGDMFISAGCVNYHGPYPKNYRAELEEHWIQYASKTSIPMHKQFSLSELINPKTLRNWQQNGLPQDDLSIQNAIIQNHSILYPFLIDPQLQAQIWLKKLHGKNIYQTKMDDENLQQKLEMCILNDKALIIEQITEKINFYLYPLLQKKFSMRGNQKIIKLGNKKFEVTDNFKLYIISKQNNPKLSPYLFSLANIINFSVTLEGLQEQFLGDVVSTQMPEVEMEKKDIQSQILQGQDTLRQNEEKILELLNASDTDLLDDNELINSLENSKITSIEVKRGIQEGQLKQKQIDTARQICDPIARRASLIFFVINDLSEWDFFLKGSFALTGQSKAKNKKQGSTCSIGLIKSERKIDSDKKVLKQKRPLNLQKQNKGYTFDQKYQNELKLLSLVHKNFEQIFQNMQENHTEWEQWYKSPDITQVNLPLGSDPLLQIQRFANSILPEEIAKKMIVLSLGQGQEEIALRSIQQGVQEGVWVVLQNLHLGESFLPKLDQEIESLQANLGIHQNFRLFLTTMSCDYIPVSILQYSLKLSDEAPKSIKPNLIKIFESLKPSDFEQIEQKVDKEKFQFYKKMIFTIILFHTTLQERKKYGPLGWNIQYEFNESDLEASHQVLKDILIKNNKLKQQNNEDIQFNWTSFQYILGEINYGGRITNNQDLSILQAYIHKFCNVNVVQDDYKFTEHGAYKQLNANSEYEDYRQAMQNYPEQDQFEIFGLYPNAQIYIEVSETHYFFETLIESQPKVGQFSKTEKQKQEEVDEIIQYFIDNFPSEIVKQDYSKDQKDRRGNKKFAKQVIQNQQQYSSPQKQIQQTQFQKKQQENNNDGGFSQDPIKTCLLNECQKFNILRNVMFQSLRNLQKAIRGAFHYPQGFLTSVLQQYSRQNKVSLDQLTFKYSFKNVNDKDYTEKRLDHGYYLSGLFIEGCKLNTSGDFLEEQTGNTMYQPAPIIQIIPKPLSKQDQQQIQQNIQTNPANLVDMSNQSNLKKSNGFFTFKMPVYRNIYRSSNQLSLASSGHDNNFIINIDVKSKEPVHHWVLKGAAFLCEIN</sequence>
<evidence type="ECO:0000256" key="4">
    <source>
        <dbReference type="ARBA" id="ARBA00022490"/>
    </source>
</evidence>
<evidence type="ECO:0000259" key="18">
    <source>
        <dbReference type="Pfam" id="PF12774"/>
    </source>
</evidence>
<dbReference type="Pfam" id="PF08393">
    <property type="entry name" value="DHC_N2"/>
    <property type="match status" value="1"/>
</dbReference>
<dbReference type="Gene3D" id="1.20.58.1120">
    <property type="match status" value="1"/>
</dbReference>
<evidence type="ECO:0000256" key="6">
    <source>
        <dbReference type="ARBA" id="ARBA00022741"/>
    </source>
</evidence>
<dbReference type="PANTHER" id="PTHR22878:SF68">
    <property type="entry name" value="DYNEIN HEAVY CHAIN 6, AXONEMAL-LIKE"/>
    <property type="match status" value="1"/>
</dbReference>
<reference evidence="26 27" key="1">
    <citation type="journal article" date="2015" name="Sci. Rep.">
        <title>Genome of the facultative scuticociliatosis pathogen Pseudocohnilembus persalinus provides insight into its virulence through horizontal gene transfer.</title>
        <authorList>
            <person name="Xiong J."/>
            <person name="Wang G."/>
            <person name="Cheng J."/>
            <person name="Tian M."/>
            <person name="Pan X."/>
            <person name="Warren A."/>
            <person name="Jiang C."/>
            <person name="Yuan D."/>
            <person name="Miao W."/>
        </authorList>
    </citation>
    <scope>NUCLEOTIDE SEQUENCE [LARGE SCALE GENOMIC DNA]</scope>
    <source>
        <strain evidence="26">36N120E</strain>
    </source>
</reference>
<feature type="domain" description="Dynein heavy chain AAA 5 extension" evidence="22">
    <location>
        <begin position="1143"/>
        <end position="1259"/>
    </location>
</feature>